<protein>
    <submittedName>
        <fullName evidence="3">Putative oligomerization/nucleic acid binding protein</fullName>
    </submittedName>
</protein>
<evidence type="ECO:0000313" key="3">
    <source>
        <dbReference type="EMBL" id="RCW75951.1"/>
    </source>
</evidence>
<sequence>MRQLSPTGQQAIDDIARRHGISTDAALSMLDAVVRGNGGMAQFNHPEFGGSGQWMRGGMTMVSDMFNGHLKSRVDALCFELAGLVASQPDLLRTGSFQSQSQNGQEQFSGSGHSHAGGGGQGASLFVAPPPDWWGPSLRWPDSTGSQNGVRYANFAQARRLAIEANGTVTIYDTLDHQIGGFSQQQSYGGSLSFNSQYGLIDVASLPVVSVNGMEPVGATPHQSTPAPHQAPAAAAPGSGNAQDIFATIERLAELRAKGVLDDAEFQAKKTELLGRL</sequence>
<dbReference type="Proteomes" id="UP000252884">
    <property type="component" value="Unassembled WGS sequence"/>
</dbReference>
<dbReference type="Pfam" id="PF09851">
    <property type="entry name" value="SHOCT"/>
    <property type="match status" value="1"/>
</dbReference>
<dbReference type="RefSeq" id="WP_114465712.1">
    <property type="nucleotide sequence ID" value="NZ_QPJK01000001.1"/>
</dbReference>
<feature type="compositionally biased region" description="Low complexity" evidence="1">
    <location>
        <begin position="221"/>
        <end position="239"/>
    </location>
</feature>
<reference evidence="3 4" key="1">
    <citation type="submission" date="2018-07" db="EMBL/GenBank/DDBJ databases">
        <title>Genomic Encyclopedia of Type Strains, Phase IV (KMG-IV): sequencing the most valuable type-strain genomes for metagenomic binning, comparative biology and taxonomic classification.</title>
        <authorList>
            <person name="Goeker M."/>
        </authorList>
    </citation>
    <scope>NUCLEOTIDE SEQUENCE [LARGE SCALE GENOMIC DNA]</scope>
    <source>
        <strain evidence="3 4">DSM 21634</strain>
    </source>
</reference>
<feature type="region of interest" description="Disordered" evidence="1">
    <location>
        <begin position="95"/>
        <end position="122"/>
    </location>
</feature>
<dbReference type="AlphaFoldDB" id="A0A368Y6N8"/>
<dbReference type="InterPro" id="IPR018649">
    <property type="entry name" value="SHOCT"/>
</dbReference>
<feature type="compositionally biased region" description="Polar residues" evidence="1">
    <location>
        <begin position="95"/>
        <end position="108"/>
    </location>
</feature>
<feature type="region of interest" description="Disordered" evidence="1">
    <location>
        <begin position="217"/>
        <end position="239"/>
    </location>
</feature>
<evidence type="ECO:0000259" key="2">
    <source>
        <dbReference type="Pfam" id="PF09851"/>
    </source>
</evidence>
<comment type="caution">
    <text evidence="3">The sequence shown here is derived from an EMBL/GenBank/DDBJ whole genome shotgun (WGS) entry which is preliminary data.</text>
</comment>
<dbReference type="OrthoDB" id="1778949at2"/>
<name>A0A368Y6N8_9BURK</name>
<organism evidence="3 4">
    <name type="scientific">Pseudorhodoferax soli</name>
    <dbReference type="NCBI Taxonomy" id="545864"/>
    <lineage>
        <taxon>Bacteria</taxon>
        <taxon>Pseudomonadati</taxon>
        <taxon>Pseudomonadota</taxon>
        <taxon>Betaproteobacteria</taxon>
        <taxon>Burkholderiales</taxon>
        <taxon>Comamonadaceae</taxon>
    </lineage>
</organism>
<evidence type="ECO:0000313" key="4">
    <source>
        <dbReference type="Proteomes" id="UP000252884"/>
    </source>
</evidence>
<gene>
    <name evidence="3" type="ORF">DES41_101554</name>
</gene>
<keyword evidence="4" id="KW-1185">Reference proteome</keyword>
<proteinExistence type="predicted"/>
<dbReference type="EMBL" id="QPJK01000001">
    <property type="protein sequence ID" value="RCW75951.1"/>
    <property type="molecule type" value="Genomic_DNA"/>
</dbReference>
<feature type="domain" description="SHOCT" evidence="2">
    <location>
        <begin position="248"/>
        <end position="274"/>
    </location>
</feature>
<accession>A0A368Y6N8</accession>
<evidence type="ECO:0000256" key="1">
    <source>
        <dbReference type="SAM" id="MobiDB-lite"/>
    </source>
</evidence>